<gene>
    <name evidence="1" type="ORF">AVDCRST_MAG56-5960</name>
</gene>
<protein>
    <submittedName>
        <fullName evidence="1">Uncharacterized protein</fullName>
    </submittedName>
</protein>
<organism evidence="1">
    <name type="scientific">uncultured Cytophagales bacterium</name>
    <dbReference type="NCBI Taxonomy" id="158755"/>
    <lineage>
        <taxon>Bacteria</taxon>
        <taxon>Pseudomonadati</taxon>
        <taxon>Bacteroidota</taxon>
        <taxon>Sphingobacteriia</taxon>
        <taxon>Sphingobacteriales</taxon>
        <taxon>environmental samples</taxon>
    </lineage>
</organism>
<proteinExistence type="predicted"/>
<accession>A0A6J4KLI2</accession>
<name>A0A6J4KLI2_9SPHI</name>
<sequence length="225" mass="24940">MNTKQINQYDMYLRVQKALDTNKGVWTGNSRFTANYEAFVRNLQAIETLIARAEADSTSISRQKNAWREQLIDGTTRLVKKVLSFAADTQNKALAAQIDHSRSELRNLRESLLPGICYAVCEKAAGHLPQLAEYGVTEAEIAGLRGLADQFKAIIPEPKLAISTGKQVTGALADAFRQNNDLLREQLDGKLEQFKEGQPAFYAAYFDARNVIDRGGKKGEGDTEA</sequence>
<evidence type="ECO:0000313" key="1">
    <source>
        <dbReference type="EMBL" id="CAA9306705.1"/>
    </source>
</evidence>
<dbReference type="AlphaFoldDB" id="A0A6J4KLI2"/>
<reference evidence="1" key="1">
    <citation type="submission" date="2020-02" db="EMBL/GenBank/DDBJ databases">
        <authorList>
            <person name="Meier V. D."/>
        </authorList>
    </citation>
    <scope>NUCLEOTIDE SEQUENCE</scope>
    <source>
        <strain evidence="1">AVDCRST_MAG56</strain>
    </source>
</reference>
<dbReference type="EMBL" id="CADCTQ010000484">
    <property type="protein sequence ID" value="CAA9306705.1"/>
    <property type="molecule type" value="Genomic_DNA"/>
</dbReference>